<evidence type="ECO:0000313" key="7">
    <source>
        <dbReference type="EMBL" id="RJG53485.1"/>
    </source>
</evidence>
<sequence length="703" mass="78964">MAFDALQTISALANDVATQPAARDLVIRMLAAKDLLRDDFHPLLDGLVRSVGLIPYVDSDNARSLDDHYLMEAHRAPIPDEDDYFFHTLQLQIYRDLVVGRNVVLSASTSVGKSMVVDAVIASARYTVIAIIVPTIALIDETRRRLGRRFAQTHDVVTHPTQQTDFSRPVIFVLTQERALARKDLDRVEFFVIDEFYKLEIDEKEPERSVDLNLVFARLAAQGANFYLIGPHVSGVAGIAARYNPVFVPSEFSTVALDIVQFDLPEKGDVRKEKLVELCGQLTSPTLVYCQSPPRATSLAEYLLEHGGLGKVASTRPAVDWLRRQYPEEWILTQALEHGIGIHHGNVPRAIQQYIIRAFDAGEIKIIICTTTLIEGINTVAENVIIYDRRVENTGFDAFTFRNIAGRAGRMRKYFIGKVFVLEAAPPDEPMSVEIGVGLQNENTPSALLLELDDADLAPISRQRVLDIESQSPLSMETLRLNRHVPLDRQYAVHTHIVRDLLNLEDALVWSNMPKPFQLLKVCEMIYDHFDGVALSRYGVTSGMGLKAELDRLRFAKTFRSYIDHRVANRAFFQSVSESVEQALKFMRRYVSYTFPRSMLAISNIQAEILTRDGRETVGDYSTFASKAASLFMNSSLFALDEYGVPPETTKRLRYSGDGPTTLSEAVDLLFLAAQDPDSDLDPFERSIVEDLMTTMPLRPMTS</sequence>
<dbReference type="PANTHER" id="PTHR47961">
    <property type="entry name" value="DNA POLYMERASE THETA, PUTATIVE (AFU_ORTHOLOGUE AFUA_1G05260)-RELATED"/>
    <property type="match status" value="1"/>
</dbReference>
<keyword evidence="2" id="KW-0378">Hydrolase</keyword>
<keyword evidence="4" id="KW-0067">ATP-binding</keyword>
<dbReference type="InterPro" id="IPR027417">
    <property type="entry name" value="P-loop_NTPase"/>
</dbReference>
<dbReference type="Gene3D" id="3.40.50.300">
    <property type="entry name" value="P-loop containing nucleotide triphosphate hydrolases"/>
    <property type="match status" value="2"/>
</dbReference>
<evidence type="ECO:0000259" key="6">
    <source>
        <dbReference type="PROSITE" id="PS51194"/>
    </source>
</evidence>
<keyword evidence="8" id="KW-1185">Reference proteome</keyword>
<dbReference type="PROSITE" id="PS51192">
    <property type="entry name" value="HELICASE_ATP_BIND_1"/>
    <property type="match status" value="1"/>
</dbReference>
<dbReference type="InterPro" id="IPR050474">
    <property type="entry name" value="Hel308_SKI2-like"/>
</dbReference>
<comment type="caution">
    <text evidence="7">The sequence shown here is derived from an EMBL/GenBank/DDBJ whole genome shotgun (WGS) entry which is preliminary data.</text>
</comment>
<accession>A0A418YPY9</accession>
<dbReference type="PROSITE" id="PS51194">
    <property type="entry name" value="HELICASE_CTER"/>
    <property type="match status" value="1"/>
</dbReference>
<dbReference type="GO" id="GO:0004386">
    <property type="term" value="F:helicase activity"/>
    <property type="evidence" value="ECO:0007669"/>
    <property type="project" value="UniProtKB-KW"/>
</dbReference>
<keyword evidence="1" id="KW-0547">Nucleotide-binding</keyword>
<keyword evidence="3 7" id="KW-0347">Helicase</keyword>
<dbReference type="Pfam" id="PF00270">
    <property type="entry name" value="DEAD"/>
    <property type="match status" value="1"/>
</dbReference>
<dbReference type="Pfam" id="PF00271">
    <property type="entry name" value="Helicase_C"/>
    <property type="match status" value="1"/>
</dbReference>
<dbReference type="AlphaFoldDB" id="A0A418YPY9"/>
<protein>
    <submittedName>
        <fullName evidence="7">Helicase</fullName>
    </submittedName>
</protein>
<evidence type="ECO:0000313" key="8">
    <source>
        <dbReference type="Proteomes" id="UP000283469"/>
    </source>
</evidence>
<dbReference type="SUPFAM" id="SSF52540">
    <property type="entry name" value="P-loop containing nucleoside triphosphate hydrolases"/>
    <property type="match status" value="2"/>
</dbReference>
<evidence type="ECO:0000256" key="4">
    <source>
        <dbReference type="ARBA" id="ARBA00022840"/>
    </source>
</evidence>
<gene>
    <name evidence="7" type="ORF">D0Z70_15825</name>
</gene>
<evidence type="ECO:0000256" key="1">
    <source>
        <dbReference type="ARBA" id="ARBA00022741"/>
    </source>
</evidence>
<dbReference type="PANTHER" id="PTHR47961:SF6">
    <property type="entry name" value="DNA-DIRECTED DNA POLYMERASE"/>
    <property type="match status" value="1"/>
</dbReference>
<dbReference type="RefSeq" id="WP_119748171.1">
    <property type="nucleotide sequence ID" value="NZ_QVRA01000015.1"/>
</dbReference>
<evidence type="ECO:0000256" key="3">
    <source>
        <dbReference type="ARBA" id="ARBA00022806"/>
    </source>
</evidence>
<evidence type="ECO:0000259" key="5">
    <source>
        <dbReference type="PROSITE" id="PS51192"/>
    </source>
</evidence>
<dbReference type="GO" id="GO:0016787">
    <property type="term" value="F:hydrolase activity"/>
    <property type="evidence" value="ECO:0007669"/>
    <property type="project" value="UniProtKB-KW"/>
</dbReference>
<dbReference type="SMART" id="SM00490">
    <property type="entry name" value="HELICc"/>
    <property type="match status" value="1"/>
</dbReference>
<dbReference type="InterPro" id="IPR011545">
    <property type="entry name" value="DEAD/DEAH_box_helicase_dom"/>
</dbReference>
<reference evidence="7 8" key="1">
    <citation type="submission" date="2018-08" db="EMBL/GenBank/DDBJ databases">
        <title>Sphingobium sp. EO9.</title>
        <authorList>
            <person name="Park Y."/>
            <person name="Kim K.H."/>
            <person name="Jeon C.O."/>
        </authorList>
    </citation>
    <scope>NUCLEOTIDE SEQUENCE [LARGE SCALE GENOMIC DNA]</scope>
    <source>
        <strain evidence="7 8">EO9</strain>
    </source>
</reference>
<dbReference type="GO" id="GO:0003676">
    <property type="term" value="F:nucleic acid binding"/>
    <property type="evidence" value="ECO:0007669"/>
    <property type="project" value="InterPro"/>
</dbReference>
<name>A0A418YPY9_9SPHN</name>
<dbReference type="Proteomes" id="UP000283469">
    <property type="component" value="Unassembled WGS sequence"/>
</dbReference>
<dbReference type="InterPro" id="IPR001650">
    <property type="entry name" value="Helicase_C-like"/>
</dbReference>
<dbReference type="InterPro" id="IPR014001">
    <property type="entry name" value="Helicase_ATP-bd"/>
</dbReference>
<organism evidence="7 8">
    <name type="scientific">Sphingobium terrigena</name>
    <dbReference type="NCBI Taxonomy" id="2304063"/>
    <lineage>
        <taxon>Bacteria</taxon>
        <taxon>Pseudomonadati</taxon>
        <taxon>Pseudomonadota</taxon>
        <taxon>Alphaproteobacteria</taxon>
        <taxon>Sphingomonadales</taxon>
        <taxon>Sphingomonadaceae</taxon>
        <taxon>Sphingobium</taxon>
    </lineage>
</organism>
<dbReference type="EMBL" id="QVRA01000015">
    <property type="protein sequence ID" value="RJG53485.1"/>
    <property type="molecule type" value="Genomic_DNA"/>
</dbReference>
<feature type="domain" description="Helicase C-terminal" evidence="6">
    <location>
        <begin position="274"/>
        <end position="456"/>
    </location>
</feature>
<dbReference type="GO" id="GO:0005524">
    <property type="term" value="F:ATP binding"/>
    <property type="evidence" value="ECO:0007669"/>
    <property type="project" value="UniProtKB-KW"/>
</dbReference>
<proteinExistence type="predicted"/>
<evidence type="ECO:0000256" key="2">
    <source>
        <dbReference type="ARBA" id="ARBA00022801"/>
    </source>
</evidence>
<feature type="domain" description="Helicase ATP-binding" evidence="5">
    <location>
        <begin position="94"/>
        <end position="195"/>
    </location>
</feature>